<dbReference type="AlphaFoldDB" id="A0A1F4W291"/>
<proteinExistence type="predicted"/>
<comment type="caution">
    <text evidence="1">The sequence shown here is derived from an EMBL/GenBank/DDBJ whole genome shotgun (WGS) entry which is preliminary data.</text>
</comment>
<dbReference type="Proteomes" id="UP000176614">
    <property type="component" value="Unassembled WGS sequence"/>
</dbReference>
<sequence>MDLTKLVEDQYLKLEIGNGKMAFDAKLEGELTNNHPRHLKQLLATIAVLNRTYGRSVEVSSSYGQEDVSFKDGMIIIEVIRRA</sequence>
<protein>
    <submittedName>
        <fullName evidence="1">Uncharacterized protein</fullName>
    </submittedName>
</protein>
<gene>
    <name evidence="1" type="ORF">A2264_00560</name>
</gene>
<name>A0A1F4W291_UNCKA</name>
<evidence type="ECO:0000313" key="2">
    <source>
        <dbReference type="Proteomes" id="UP000176614"/>
    </source>
</evidence>
<evidence type="ECO:0000313" key="1">
    <source>
        <dbReference type="EMBL" id="OGC63173.1"/>
    </source>
</evidence>
<accession>A0A1F4W291</accession>
<dbReference type="EMBL" id="MEVT01000008">
    <property type="protein sequence ID" value="OGC63173.1"/>
    <property type="molecule type" value="Genomic_DNA"/>
</dbReference>
<organism evidence="1 2">
    <name type="scientific">candidate division WWE3 bacterium RIFOXYA2_FULL_46_9</name>
    <dbReference type="NCBI Taxonomy" id="1802636"/>
    <lineage>
        <taxon>Bacteria</taxon>
        <taxon>Katanobacteria</taxon>
    </lineage>
</organism>
<reference evidence="1 2" key="1">
    <citation type="journal article" date="2016" name="Nat. Commun.">
        <title>Thousands of microbial genomes shed light on interconnected biogeochemical processes in an aquifer system.</title>
        <authorList>
            <person name="Anantharaman K."/>
            <person name="Brown C.T."/>
            <person name="Hug L.A."/>
            <person name="Sharon I."/>
            <person name="Castelle C.J."/>
            <person name="Probst A.J."/>
            <person name="Thomas B.C."/>
            <person name="Singh A."/>
            <person name="Wilkins M.J."/>
            <person name="Karaoz U."/>
            <person name="Brodie E.L."/>
            <person name="Williams K.H."/>
            <person name="Hubbard S.S."/>
            <person name="Banfield J.F."/>
        </authorList>
    </citation>
    <scope>NUCLEOTIDE SEQUENCE [LARGE SCALE GENOMIC DNA]</scope>
</reference>